<evidence type="ECO:0000313" key="2">
    <source>
        <dbReference type="EMBL" id="KAG6642252.1"/>
    </source>
</evidence>
<keyword evidence="1" id="KW-0812">Transmembrane</keyword>
<sequence length="93" mass="10885">MERTTNASFVLCKYYFSLLHHYEQIYFFKARGWVPISSANTRNPSSSAPAAKDKYCRIGWRSIMDAEGILYAWTFLRRLGVLYAAAWFFLHGF</sequence>
<protein>
    <submittedName>
        <fullName evidence="2">Uncharacterized protein</fullName>
    </submittedName>
</protein>
<keyword evidence="3" id="KW-1185">Reference proteome</keyword>
<dbReference type="EMBL" id="CM031817">
    <property type="protein sequence ID" value="KAG6642253.1"/>
    <property type="molecule type" value="Genomic_DNA"/>
</dbReference>
<gene>
    <name evidence="2" type="ORF">CIPAW_09G129700</name>
</gene>
<dbReference type="EMBL" id="CM031817">
    <property type="protein sequence ID" value="KAG6642252.1"/>
    <property type="molecule type" value="Genomic_DNA"/>
</dbReference>
<evidence type="ECO:0000313" key="3">
    <source>
        <dbReference type="Proteomes" id="UP000811609"/>
    </source>
</evidence>
<organism evidence="2 3">
    <name type="scientific">Carya illinoinensis</name>
    <name type="common">Pecan</name>
    <dbReference type="NCBI Taxonomy" id="32201"/>
    <lineage>
        <taxon>Eukaryota</taxon>
        <taxon>Viridiplantae</taxon>
        <taxon>Streptophyta</taxon>
        <taxon>Embryophyta</taxon>
        <taxon>Tracheophyta</taxon>
        <taxon>Spermatophyta</taxon>
        <taxon>Magnoliopsida</taxon>
        <taxon>eudicotyledons</taxon>
        <taxon>Gunneridae</taxon>
        <taxon>Pentapetalae</taxon>
        <taxon>rosids</taxon>
        <taxon>fabids</taxon>
        <taxon>Fagales</taxon>
        <taxon>Juglandaceae</taxon>
        <taxon>Carya</taxon>
    </lineage>
</organism>
<evidence type="ECO:0000256" key="1">
    <source>
        <dbReference type="SAM" id="Phobius"/>
    </source>
</evidence>
<dbReference type="AlphaFoldDB" id="A0A8T1PMI2"/>
<accession>A0A8T1PMI2</accession>
<keyword evidence="1" id="KW-0472">Membrane</keyword>
<proteinExistence type="predicted"/>
<dbReference type="PANTHER" id="PTHR46691">
    <property type="entry name" value="HIGH MOBILITY GROUP B PROTEIN 9"/>
    <property type="match status" value="1"/>
</dbReference>
<dbReference type="PANTHER" id="PTHR46691:SF3">
    <property type="entry name" value="HIGH MOBILITY GROUP B PROTEIN 15"/>
    <property type="match status" value="1"/>
</dbReference>
<name>A0A8T1PMI2_CARIL</name>
<keyword evidence="1" id="KW-1133">Transmembrane helix</keyword>
<feature type="transmembrane region" description="Helical" evidence="1">
    <location>
        <begin position="70"/>
        <end position="90"/>
    </location>
</feature>
<reference evidence="2" key="1">
    <citation type="submission" date="2020-12" db="EMBL/GenBank/DDBJ databases">
        <title>WGS assembly of Carya illinoinensis cv. Pawnee.</title>
        <authorList>
            <person name="Platts A."/>
            <person name="Shu S."/>
            <person name="Wright S."/>
            <person name="Barry K."/>
            <person name="Edger P."/>
            <person name="Pires J.C."/>
            <person name="Schmutz J."/>
        </authorList>
    </citation>
    <scope>NUCLEOTIDE SEQUENCE</scope>
    <source>
        <tissue evidence="2">Leaf</tissue>
    </source>
</reference>
<dbReference type="Proteomes" id="UP000811609">
    <property type="component" value="Chromosome 9"/>
</dbReference>
<comment type="caution">
    <text evidence="2">The sequence shown here is derived from an EMBL/GenBank/DDBJ whole genome shotgun (WGS) entry which is preliminary data.</text>
</comment>